<comment type="caution">
    <text evidence="7">The sequence shown here is derived from an EMBL/GenBank/DDBJ whole genome shotgun (WGS) entry which is preliminary data.</text>
</comment>
<dbReference type="Proteomes" id="UP001327957">
    <property type="component" value="Unassembled WGS sequence"/>
</dbReference>
<keyword evidence="3" id="KW-0539">Nucleus</keyword>
<dbReference type="GO" id="GO:0006397">
    <property type="term" value="P:mRNA processing"/>
    <property type="evidence" value="ECO:0007669"/>
    <property type="project" value="UniProtKB-KW"/>
</dbReference>
<protein>
    <submittedName>
        <fullName evidence="7">mRNA cleavage and polyadenylation specificity factor complex subunit</fullName>
    </submittedName>
</protein>
<reference evidence="7 8" key="1">
    <citation type="submission" date="2023-04" db="EMBL/GenBank/DDBJ databases">
        <title>Colletotrichum tabacum stain YC1 causing leaf anthracnose on Nicotiana tabacum(L.) cv.</title>
        <authorList>
            <person name="Ji Z."/>
            <person name="Wang M."/>
            <person name="Zhang J."/>
            <person name="Wang N."/>
            <person name="Zhou Z."/>
        </authorList>
    </citation>
    <scope>NUCLEOTIDE SEQUENCE [LARGE SCALE GENOMIC DNA]</scope>
    <source>
        <strain evidence="7 8">YC1</strain>
    </source>
</reference>
<accession>A0AAV9T9E5</accession>
<feature type="coiled-coil region" evidence="4">
    <location>
        <begin position="933"/>
        <end position="1009"/>
    </location>
</feature>
<dbReference type="EMBL" id="JASAOK010000044">
    <property type="protein sequence ID" value="KAK6213913.1"/>
    <property type="molecule type" value="Genomic_DNA"/>
</dbReference>
<dbReference type="AlphaFoldDB" id="A0AAV9T9E5"/>
<feature type="domain" description="Symplekin/Pta1 N-terminal" evidence="6">
    <location>
        <begin position="93"/>
        <end position="313"/>
    </location>
</feature>
<feature type="region of interest" description="Disordered" evidence="5">
    <location>
        <begin position="713"/>
        <end position="816"/>
    </location>
</feature>
<gene>
    <name evidence="7" type="ORF">QIS74_09915</name>
</gene>
<sequence length="1163" mass="129433">MAAPSSQASVGDQIRQLNDARKLVLGDVKYYPTVVKSILPIVGPTARVELRRWGADFLAEAFSTPALPGSEKETMQLFVLDTLQSMVETPNEDPHVLRSAIQTAASIYPFALRWIINNSYDNLTWERVVAIKTRILQIWSEAESTVRICCIKFAQRVVLAQSVANPSEPRRGDSLDISLDKIPPNHQTLDVMTLDAEGVGLLDRMLSVLQENSSDVLLVDATLNCLSILIRSRPGTANRILTAVLNFNPMKLANSPMTPRTRVIVKSMEKTTRMLLIHLSKRDPHGPMAPRIQQHVERMMRMRHEIFDESGRKRAFEAQQHAEMDAKRQRVAPQVATTPQIQVTPLPPGPHSLGDVFTLTGSEGLKAFDVGTLPTAMAAKISITTLIRTDAQLLTMAIEGIQGRLAALAAQPAPQINPETAPLGVEEDDDYEPDFAAAEDNEQILNKLDSDPVARPDDHDLGLRTFKLPPPPALTPELALSAGQGSVMSLFQFVKTLEDPGKRSKSGINRLAASTNDRESWIAIITRLASRSSADLEEFGTKDETSGSVSGLSLGNSIRDSLYTYVLEDFRRRIDVAITWLHEEWYNDQLQKKQEGNHPLHYEKWALKLIDGFSQYLNAQDKVLTRFLGEVPELSPAILSRVKLMCRDPLVVPLALTSLLYLVMMRPPAKELALDTVQDIWTEYEDARPLAAKYLVKFRPSWLASAKAVPDVDNQQEDFTLGKGPRPSRSLLETSPRSTTAQSTWWPRRLTTNPAKSCSPAATPSIDAHSSSRTLLPPPSATTVRAISKSSMNTRLDGNLQSTTSSPSTSPRGAPKMVQTIRTVPSFEAASDTSSDTPSHTSAFSSSVNSNASAISMASNHQDRTPGVKLKHDWNGGDSTSMKVREETPPILDDDDNPVAVVPDAQGPGWDSTIGKAGLGKTGRVINKLVSDNESLKRDIQIERLRAEEAKQAAKLVEDKMERLISDYESRLLEASVTKTLLSRKERQVETLNANVELEKKRTADAQQRERLWRDEMEKMRATTTKQVEDANTHAALMEGRYNAISSHWKDQGHEAKRAHLKLRAEIAALVEERRRDDEKITALRDLCDQQDGNIKELRRQKDEIESKFQDYKAQQEFALKDIKTGAAERDAEQERLLEETRSTLARLKWALNVKENVKDLLQ</sequence>
<evidence type="ECO:0000256" key="5">
    <source>
        <dbReference type="SAM" id="MobiDB-lite"/>
    </source>
</evidence>
<organism evidence="7 8">
    <name type="scientific">Colletotrichum tabaci</name>
    <dbReference type="NCBI Taxonomy" id="1209068"/>
    <lineage>
        <taxon>Eukaryota</taxon>
        <taxon>Fungi</taxon>
        <taxon>Dikarya</taxon>
        <taxon>Ascomycota</taxon>
        <taxon>Pezizomycotina</taxon>
        <taxon>Sordariomycetes</taxon>
        <taxon>Hypocreomycetidae</taxon>
        <taxon>Glomerellales</taxon>
        <taxon>Glomerellaceae</taxon>
        <taxon>Colletotrichum</taxon>
        <taxon>Colletotrichum destructivum species complex</taxon>
    </lineage>
</organism>
<evidence type="ECO:0000256" key="4">
    <source>
        <dbReference type="SAM" id="Coils"/>
    </source>
</evidence>
<feature type="compositionally biased region" description="Polar residues" evidence="5">
    <location>
        <begin position="731"/>
        <end position="774"/>
    </location>
</feature>
<dbReference type="GO" id="GO:0005847">
    <property type="term" value="C:mRNA cleavage and polyadenylation specificity factor complex"/>
    <property type="evidence" value="ECO:0007669"/>
    <property type="project" value="TreeGrafter"/>
</dbReference>
<feature type="coiled-coil region" evidence="4">
    <location>
        <begin position="1081"/>
        <end position="1115"/>
    </location>
</feature>
<feature type="compositionally biased region" description="Basic and acidic residues" evidence="5">
    <location>
        <begin position="861"/>
        <end position="875"/>
    </location>
</feature>
<dbReference type="Gene3D" id="1.25.10.10">
    <property type="entry name" value="Leucine-rich Repeat Variant"/>
    <property type="match status" value="1"/>
</dbReference>
<evidence type="ECO:0000256" key="1">
    <source>
        <dbReference type="ARBA" id="ARBA00004123"/>
    </source>
</evidence>
<dbReference type="InterPro" id="IPR021850">
    <property type="entry name" value="Symplekin/Pta1"/>
</dbReference>
<name>A0AAV9T9E5_9PEZI</name>
<evidence type="ECO:0000256" key="2">
    <source>
        <dbReference type="ARBA" id="ARBA00022664"/>
    </source>
</evidence>
<dbReference type="PANTHER" id="PTHR15245">
    <property type="entry name" value="SYMPLEKIN-RELATED"/>
    <property type="match status" value="1"/>
</dbReference>
<comment type="subcellular location">
    <subcellularLocation>
        <location evidence="1">Nucleus</location>
    </subcellularLocation>
</comment>
<dbReference type="Pfam" id="PF11935">
    <property type="entry name" value="SYMPK_PTA1_N"/>
    <property type="match status" value="1"/>
</dbReference>
<keyword evidence="8" id="KW-1185">Reference proteome</keyword>
<feature type="region of interest" description="Disordered" evidence="5">
    <location>
        <begin position="828"/>
        <end position="880"/>
    </location>
</feature>
<dbReference type="PANTHER" id="PTHR15245:SF20">
    <property type="entry name" value="SYMPLEKIN"/>
    <property type="match status" value="1"/>
</dbReference>
<dbReference type="InterPro" id="IPR011989">
    <property type="entry name" value="ARM-like"/>
</dbReference>
<evidence type="ECO:0000259" key="6">
    <source>
        <dbReference type="Pfam" id="PF11935"/>
    </source>
</evidence>
<evidence type="ECO:0000256" key="3">
    <source>
        <dbReference type="ARBA" id="ARBA00023242"/>
    </source>
</evidence>
<feature type="compositionally biased region" description="Low complexity" evidence="5">
    <location>
        <begin position="829"/>
        <end position="860"/>
    </location>
</feature>
<evidence type="ECO:0000313" key="7">
    <source>
        <dbReference type="EMBL" id="KAK6213913.1"/>
    </source>
</evidence>
<keyword evidence="2" id="KW-0507">mRNA processing</keyword>
<evidence type="ECO:0000313" key="8">
    <source>
        <dbReference type="Proteomes" id="UP001327957"/>
    </source>
</evidence>
<feature type="compositionally biased region" description="Polar residues" evidence="5">
    <location>
        <begin position="781"/>
        <end position="801"/>
    </location>
</feature>
<feature type="compositionally biased region" description="Low complexity" evidence="5">
    <location>
        <begin position="802"/>
        <end position="811"/>
    </location>
</feature>
<keyword evidence="4" id="KW-0175">Coiled coil</keyword>
<dbReference type="InterPro" id="IPR032460">
    <property type="entry name" value="Symplekin/Pta1_N"/>
</dbReference>
<proteinExistence type="predicted"/>